<evidence type="ECO:0000313" key="2">
    <source>
        <dbReference type="EMBL" id="KDQ10388.1"/>
    </source>
</evidence>
<dbReference type="HOGENOM" id="CLU_1461085_0_0_1"/>
<feature type="region of interest" description="Disordered" evidence="1">
    <location>
        <begin position="121"/>
        <end position="185"/>
    </location>
</feature>
<feature type="compositionally biased region" description="Low complexity" evidence="1">
    <location>
        <begin position="147"/>
        <end position="164"/>
    </location>
</feature>
<feature type="compositionally biased region" description="Pro residues" evidence="1">
    <location>
        <begin position="121"/>
        <end position="131"/>
    </location>
</feature>
<gene>
    <name evidence="2" type="ORF">BOTBODRAFT_495364</name>
</gene>
<keyword evidence="3" id="KW-1185">Reference proteome</keyword>
<dbReference type="AlphaFoldDB" id="A0A067M3Q5"/>
<dbReference type="Proteomes" id="UP000027195">
    <property type="component" value="Unassembled WGS sequence"/>
</dbReference>
<accession>A0A067M3Q5</accession>
<evidence type="ECO:0000256" key="1">
    <source>
        <dbReference type="SAM" id="MobiDB-lite"/>
    </source>
</evidence>
<sequence>MYGNYAGYVANGELAHPASTSYGLPSYDEEYYAPAYTPSYEAAWSSSWTSSSSSSSPSMAYQTIPFAIPQLPAVVSPISPASSISLLSPELECLSTPPVFNPFDASVEAAFLAILSGSPPSYTPPNHPPQHGPASEPVLMEPYFQVPPSTSHSTSSQSSWSSQSSDEHSSAAPSPSPREKSPVSI</sequence>
<evidence type="ECO:0000313" key="3">
    <source>
        <dbReference type="Proteomes" id="UP000027195"/>
    </source>
</evidence>
<proteinExistence type="predicted"/>
<protein>
    <submittedName>
        <fullName evidence="2">Uncharacterized protein</fullName>
    </submittedName>
</protein>
<dbReference type="InParanoid" id="A0A067M3Q5"/>
<reference evidence="3" key="1">
    <citation type="journal article" date="2014" name="Proc. Natl. Acad. Sci. U.S.A.">
        <title>Extensive sampling of basidiomycete genomes demonstrates inadequacy of the white-rot/brown-rot paradigm for wood decay fungi.</title>
        <authorList>
            <person name="Riley R."/>
            <person name="Salamov A.A."/>
            <person name="Brown D.W."/>
            <person name="Nagy L.G."/>
            <person name="Floudas D."/>
            <person name="Held B.W."/>
            <person name="Levasseur A."/>
            <person name="Lombard V."/>
            <person name="Morin E."/>
            <person name="Otillar R."/>
            <person name="Lindquist E.A."/>
            <person name="Sun H."/>
            <person name="LaButti K.M."/>
            <person name="Schmutz J."/>
            <person name="Jabbour D."/>
            <person name="Luo H."/>
            <person name="Baker S.E."/>
            <person name="Pisabarro A.G."/>
            <person name="Walton J.D."/>
            <person name="Blanchette R.A."/>
            <person name="Henrissat B."/>
            <person name="Martin F."/>
            <person name="Cullen D."/>
            <person name="Hibbett D.S."/>
            <person name="Grigoriev I.V."/>
        </authorList>
    </citation>
    <scope>NUCLEOTIDE SEQUENCE [LARGE SCALE GENOMIC DNA]</scope>
    <source>
        <strain evidence="3">FD-172 SS1</strain>
    </source>
</reference>
<name>A0A067M3Q5_BOTB1</name>
<organism evidence="2 3">
    <name type="scientific">Botryobasidium botryosum (strain FD-172 SS1)</name>
    <dbReference type="NCBI Taxonomy" id="930990"/>
    <lineage>
        <taxon>Eukaryota</taxon>
        <taxon>Fungi</taxon>
        <taxon>Dikarya</taxon>
        <taxon>Basidiomycota</taxon>
        <taxon>Agaricomycotina</taxon>
        <taxon>Agaricomycetes</taxon>
        <taxon>Cantharellales</taxon>
        <taxon>Botryobasidiaceae</taxon>
        <taxon>Botryobasidium</taxon>
    </lineage>
</organism>
<dbReference type="EMBL" id="KL198068">
    <property type="protein sequence ID" value="KDQ10388.1"/>
    <property type="molecule type" value="Genomic_DNA"/>
</dbReference>